<organism evidence="4 5">
    <name type="scientific">Microbacterium tenebrionis</name>
    <dbReference type="NCBI Taxonomy" id="2830665"/>
    <lineage>
        <taxon>Bacteria</taxon>
        <taxon>Bacillati</taxon>
        <taxon>Actinomycetota</taxon>
        <taxon>Actinomycetes</taxon>
        <taxon>Micrococcales</taxon>
        <taxon>Microbacteriaceae</taxon>
        <taxon>Microbacterium</taxon>
    </lineage>
</organism>
<dbReference type="RefSeq" id="WP_227530531.1">
    <property type="nucleotide sequence ID" value="NZ_JAGTTM010000002.1"/>
</dbReference>
<dbReference type="InterPro" id="IPR025889">
    <property type="entry name" value="GSP17M-like_dom"/>
</dbReference>
<dbReference type="Proteomes" id="UP001139289">
    <property type="component" value="Unassembled WGS sequence"/>
</dbReference>
<sequence length="183" mass="19434">MTNPEAPRNNPPEQDVNNPPKQDASEFSSTNDPRWKQTIARFSDYASAQAAVDRLSDAGFAVERVAIVGLDVRVVEQVLGRLTGGKAALRGAAVGAWFGVLLGLLFGLFAPGFGWLAIVIISVASGAVWGALLYFLGHLATGGRRDFDSLETLEAGHYEVQVEAPYAAEAARLLADQTAHPGD</sequence>
<keyword evidence="2" id="KW-1133">Transmembrane helix</keyword>
<reference evidence="4" key="1">
    <citation type="submission" date="2021-04" db="EMBL/GenBank/DDBJ databases">
        <title>Microbacterium tenobrionis sp. nov. and Microbacterium allomyrinae sp. nov., isolated from larvae of Tenobrio molitor and Allomyrina dichotoma, respectively.</title>
        <authorList>
            <person name="Lee S.D."/>
        </authorList>
    </citation>
    <scope>NUCLEOTIDE SEQUENCE</scope>
    <source>
        <strain evidence="4">YMB-B2</strain>
    </source>
</reference>
<evidence type="ECO:0000259" key="3">
    <source>
        <dbReference type="Pfam" id="PF11181"/>
    </source>
</evidence>
<proteinExistence type="predicted"/>
<accession>A0A9X1LPY1</accession>
<evidence type="ECO:0000256" key="1">
    <source>
        <dbReference type="SAM" id="MobiDB-lite"/>
    </source>
</evidence>
<evidence type="ECO:0000256" key="2">
    <source>
        <dbReference type="SAM" id="Phobius"/>
    </source>
</evidence>
<dbReference type="AlphaFoldDB" id="A0A9X1LPY1"/>
<dbReference type="Pfam" id="PF11181">
    <property type="entry name" value="YflT"/>
    <property type="match status" value="1"/>
</dbReference>
<keyword evidence="5" id="KW-1185">Reference proteome</keyword>
<evidence type="ECO:0000313" key="4">
    <source>
        <dbReference type="EMBL" id="MCC2029480.1"/>
    </source>
</evidence>
<feature type="transmembrane region" description="Helical" evidence="2">
    <location>
        <begin position="115"/>
        <end position="136"/>
    </location>
</feature>
<protein>
    <recommendedName>
        <fullName evidence="3">General stress protein 17M-like domain-containing protein</fullName>
    </recommendedName>
</protein>
<feature type="transmembrane region" description="Helical" evidence="2">
    <location>
        <begin position="87"/>
        <end position="109"/>
    </location>
</feature>
<feature type="compositionally biased region" description="Polar residues" evidence="1">
    <location>
        <begin position="11"/>
        <end position="32"/>
    </location>
</feature>
<name>A0A9X1LPY1_9MICO</name>
<evidence type="ECO:0000313" key="5">
    <source>
        <dbReference type="Proteomes" id="UP001139289"/>
    </source>
</evidence>
<feature type="region of interest" description="Disordered" evidence="1">
    <location>
        <begin position="1"/>
        <end position="32"/>
    </location>
</feature>
<keyword evidence="2" id="KW-0812">Transmembrane</keyword>
<keyword evidence="2" id="KW-0472">Membrane</keyword>
<dbReference type="EMBL" id="JAGTTM010000002">
    <property type="protein sequence ID" value="MCC2029480.1"/>
    <property type="molecule type" value="Genomic_DNA"/>
</dbReference>
<comment type="caution">
    <text evidence="4">The sequence shown here is derived from an EMBL/GenBank/DDBJ whole genome shotgun (WGS) entry which is preliminary data.</text>
</comment>
<gene>
    <name evidence="4" type="ORF">KEC56_08110</name>
</gene>
<feature type="domain" description="General stress protein 17M-like" evidence="3">
    <location>
        <begin position="37"/>
        <end position="117"/>
    </location>
</feature>